<sequence length="121" mass="12849">MATITIWVPEGEQEDTTWEWIENQRNLSQSIRLLISDRIEESGTADISPAPQRNTRRHRRGSTKSGGEGEGSAPASPTESNPTHGTPGSNAAETTEKAAAKPAQTGISDLLGDMGFSSALS</sequence>
<organism evidence="2 3">
    <name type="scientific">Granulimonas faecalis</name>
    <dbReference type="NCBI Taxonomy" id="2894155"/>
    <lineage>
        <taxon>Bacteria</taxon>
        <taxon>Bacillati</taxon>
        <taxon>Actinomycetota</taxon>
        <taxon>Coriobacteriia</taxon>
        <taxon>Coriobacteriales</taxon>
        <taxon>Kribbibacteriaceae</taxon>
        <taxon>Granulimonas</taxon>
    </lineage>
</organism>
<keyword evidence="3" id="KW-1185">Reference proteome</keyword>
<comment type="caution">
    <text evidence="2">The sequence shown here is derived from an EMBL/GenBank/DDBJ whole genome shotgun (WGS) entry which is preliminary data.</text>
</comment>
<accession>A0AAV5B602</accession>
<feature type="compositionally biased region" description="Polar residues" evidence="1">
    <location>
        <begin position="78"/>
        <end position="89"/>
    </location>
</feature>
<reference evidence="2" key="1">
    <citation type="journal article" date="2022" name="Int. J. Syst. Evol. Microbiol.">
        <title>Granulimonas faecalis gen. nov., sp. nov., and Leptogranulimonas caecicola gen. nov., sp. nov., novel lactate-producing Atopobiaceae bacteria isolated from mouse intestines, and an emended description of the family Atopobiaceae.</title>
        <authorList>
            <person name="Morinaga K."/>
            <person name="Kusada H."/>
            <person name="Sakamoto S."/>
            <person name="Murakami T."/>
            <person name="Toyoda A."/>
            <person name="Mori H."/>
            <person name="Meng X.Y."/>
            <person name="Takashino M."/>
            <person name="Murotomi K."/>
            <person name="Tamaki H."/>
        </authorList>
    </citation>
    <scope>NUCLEOTIDE SEQUENCE</scope>
    <source>
        <strain evidence="2">OPF53</strain>
    </source>
</reference>
<evidence type="ECO:0000256" key="1">
    <source>
        <dbReference type="SAM" id="MobiDB-lite"/>
    </source>
</evidence>
<dbReference type="Proteomes" id="UP001055025">
    <property type="component" value="Unassembled WGS sequence"/>
</dbReference>
<dbReference type="RefSeq" id="WP_135978518.1">
    <property type="nucleotide sequence ID" value="NZ_BQKC01000002.1"/>
</dbReference>
<name>A0AAV5B602_9ACTN</name>
<evidence type="ECO:0000313" key="3">
    <source>
        <dbReference type="Proteomes" id="UP001055025"/>
    </source>
</evidence>
<proteinExistence type="predicted"/>
<gene>
    <name evidence="2" type="ORF">ATOP_18470</name>
</gene>
<evidence type="ECO:0000313" key="2">
    <source>
        <dbReference type="EMBL" id="GJM56192.1"/>
    </source>
</evidence>
<dbReference type="AlphaFoldDB" id="A0AAV5B602"/>
<protein>
    <submittedName>
        <fullName evidence="2">Uncharacterized protein</fullName>
    </submittedName>
</protein>
<feature type="region of interest" description="Disordered" evidence="1">
    <location>
        <begin position="40"/>
        <end position="121"/>
    </location>
</feature>
<dbReference type="EMBL" id="BQKC01000002">
    <property type="protein sequence ID" value="GJM56192.1"/>
    <property type="molecule type" value="Genomic_DNA"/>
</dbReference>